<proteinExistence type="predicted"/>
<dbReference type="InterPro" id="IPR000073">
    <property type="entry name" value="AB_hydrolase_1"/>
</dbReference>
<feature type="domain" description="AB hydrolase-1" evidence="2">
    <location>
        <begin position="31"/>
        <end position="138"/>
    </location>
</feature>
<dbReference type="GO" id="GO:0016787">
    <property type="term" value="F:hydrolase activity"/>
    <property type="evidence" value="ECO:0007669"/>
    <property type="project" value="UniProtKB-KW"/>
</dbReference>
<feature type="region of interest" description="Disordered" evidence="1">
    <location>
        <begin position="61"/>
        <end position="80"/>
    </location>
</feature>
<name>A0A930VMT8_9ACTN</name>
<dbReference type="AlphaFoldDB" id="A0A930VMT8"/>
<protein>
    <submittedName>
        <fullName evidence="3">Alpha/beta hydrolase</fullName>
    </submittedName>
</protein>
<dbReference type="Proteomes" id="UP000660668">
    <property type="component" value="Unassembled WGS sequence"/>
</dbReference>
<dbReference type="InterPro" id="IPR029058">
    <property type="entry name" value="AB_hydrolase_fold"/>
</dbReference>
<gene>
    <name evidence="3" type="ORF">ISU10_07540</name>
</gene>
<keyword evidence="4" id="KW-1185">Reference proteome</keyword>
<organism evidence="3 4">
    <name type="scientific">Nocardioides agariphilus</name>
    <dbReference type="NCBI Taxonomy" id="433664"/>
    <lineage>
        <taxon>Bacteria</taxon>
        <taxon>Bacillati</taxon>
        <taxon>Actinomycetota</taxon>
        <taxon>Actinomycetes</taxon>
        <taxon>Propionibacteriales</taxon>
        <taxon>Nocardioidaceae</taxon>
        <taxon>Nocardioides</taxon>
    </lineage>
</organism>
<dbReference type="SUPFAM" id="SSF53474">
    <property type="entry name" value="alpha/beta-Hydrolases"/>
    <property type="match status" value="1"/>
</dbReference>
<evidence type="ECO:0000313" key="4">
    <source>
        <dbReference type="Proteomes" id="UP000660668"/>
    </source>
</evidence>
<comment type="caution">
    <text evidence="3">The sequence shown here is derived from an EMBL/GenBank/DDBJ whole genome shotgun (WGS) entry which is preliminary data.</text>
</comment>
<dbReference type="EMBL" id="JADKPO010000008">
    <property type="protein sequence ID" value="MBF4767615.1"/>
    <property type="molecule type" value="Genomic_DNA"/>
</dbReference>
<sequence>MTETHTLELPDVDLVYDVHGPVPTTDGRPLLFMIGQPMQADGFADLAAQFPDRTVVTYDPRGLGRSSVRRDGRDDQTPQDQADDLHALARYLSPDAKVDVFGSSGGAVAGLTWVSLYADDVATLVAHEPPATWVLPDAEAADRAFRGVRSAYQDKGFGAGMATFIGVTMWQGEFTDDFFARPAPDPAKFGMPSEDDGSRDDPLLSERSLTVTRYEFDLDAIASAPTRVVLGVGEETGDAITSRTARAVAERLGDDVVMFPSHHGGFVGGGPENPYAGKPEEFGVVLRRVLDEG</sequence>
<dbReference type="Pfam" id="PF00561">
    <property type="entry name" value="Abhydrolase_1"/>
    <property type="match status" value="1"/>
</dbReference>
<dbReference type="Gene3D" id="3.40.50.1820">
    <property type="entry name" value="alpha/beta hydrolase"/>
    <property type="match status" value="1"/>
</dbReference>
<accession>A0A930VMT8</accession>
<reference evidence="3" key="1">
    <citation type="submission" date="2020-11" db="EMBL/GenBank/DDBJ databases">
        <title>Nocardioides cynanchi sp. nov., isolated from soil of rhizosphere of Cynanchum wilfordii.</title>
        <authorList>
            <person name="Lee J.-S."/>
            <person name="Suh M.K."/>
            <person name="Kim J.-S."/>
        </authorList>
    </citation>
    <scope>NUCLEOTIDE SEQUENCE</scope>
    <source>
        <strain evidence="3">KCTC 19276</strain>
    </source>
</reference>
<evidence type="ECO:0000256" key="1">
    <source>
        <dbReference type="SAM" id="MobiDB-lite"/>
    </source>
</evidence>
<evidence type="ECO:0000313" key="3">
    <source>
        <dbReference type="EMBL" id="MBF4767615.1"/>
    </source>
</evidence>
<evidence type="ECO:0000259" key="2">
    <source>
        <dbReference type="Pfam" id="PF00561"/>
    </source>
</evidence>
<keyword evidence="3" id="KW-0378">Hydrolase</keyword>